<dbReference type="AlphaFoldDB" id="A0A914VFE0"/>
<evidence type="ECO:0000313" key="1">
    <source>
        <dbReference type="Proteomes" id="UP000887566"/>
    </source>
</evidence>
<name>A0A914VFE0_9BILA</name>
<sequence>MRTNILIYYGFVHILFLYNTKFKSDQVQSWLQKTVPVAEITQQLRTGQARLIAGHESIIKPFLLNEIYGTEYPKYKSGFSPVIEYSNMKIIEKICADSTLIYYGDIAALFAGEQPEPTCRYQR</sequence>
<proteinExistence type="predicted"/>
<protein>
    <submittedName>
        <fullName evidence="2">Uncharacterized protein</fullName>
    </submittedName>
</protein>
<dbReference type="Proteomes" id="UP000887566">
    <property type="component" value="Unplaced"/>
</dbReference>
<keyword evidence="1" id="KW-1185">Reference proteome</keyword>
<evidence type="ECO:0000313" key="2">
    <source>
        <dbReference type="WBParaSite" id="PSAMB.scaffold1890size26908.g15397.t1"/>
    </source>
</evidence>
<reference evidence="2" key="1">
    <citation type="submission" date="2022-11" db="UniProtKB">
        <authorList>
            <consortium name="WormBaseParasite"/>
        </authorList>
    </citation>
    <scope>IDENTIFICATION</scope>
</reference>
<dbReference type="WBParaSite" id="PSAMB.scaffold1890size26908.g15397.t1">
    <property type="protein sequence ID" value="PSAMB.scaffold1890size26908.g15397.t1"/>
    <property type="gene ID" value="PSAMB.scaffold1890size26908.g15397"/>
</dbReference>
<organism evidence="1 2">
    <name type="scientific">Plectus sambesii</name>
    <dbReference type="NCBI Taxonomy" id="2011161"/>
    <lineage>
        <taxon>Eukaryota</taxon>
        <taxon>Metazoa</taxon>
        <taxon>Ecdysozoa</taxon>
        <taxon>Nematoda</taxon>
        <taxon>Chromadorea</taxon>
        <taxon>Plectida</taxon>
        <taxon>Plectina</taxon>
        <taxon>Plectoidea</taxon>
        <taxon>Plectidae</taxon>
        <taxon>Plectus</taxon>
    </lineage>
</organism>
<accession>A0A914VFE0</accession>